<evidence type="ECO:0000313" key="2">
    <source>
        <dbReference type="Proteomes" id="UP001172687"/>
    </source>
</evidence>
<protein>
    <submittedName>
        <fullName evidence="1">Uncharacterized protein</fullName>
    </submittedName>
</protein>
<keyword evidence="2" id="KW-1185">Reference proteome</keyword>
<comment type="caution">
    <text evidence="1">The sequence shown here is derived from an EMBL/GenBank/DDBJ whole genome shotgun (WGS) entry which is preliminary data.</text>
</comment>
<accession>A0ABT8H7I5</accession>
<organism evidence="1 2">
    <name type="scientific">Mycolicibacterium austroafricanum</name>
    <name type="common">Mycobacterium austroafricanum</name>
    <dbReference type="NCBI Taxonomy" id="39687"/>
    <lineage>
        <taxon>Bacteria</taxon>
        <taxon>Bacillati</taxon>
        <taxon>Actinomycetota</taxon>
        <taxon>Actinomycetes</taxon>
        <taxon>Mycobacteriales</taxon>
        <taxon>Mycobacteriaceae</taxon>
        <taxon>Mycolicibacterium</taxon>
    </lineage>
</organism>
<name>A0ABT8H7I5_MYCAO</name>
<dbReference type="EMBL" id="JAUHTC010000011">
    <property type="protein sequence ID" value="MDN4516724.1"/>
    <property type="molecule type" value="Genomic_DNA"/>
</dbReference>
<dbReference type="Proteomes" id="UP001172687">
    <property type="component" value="Unassembled WGS sequence"/>
</dbReference>
<evidence type="ECO:0000313" key="1">
    <source>
        <dbReference type="EMBL" id="MDN4516724.1"/>
    </source>
</evidence>
<proteinExistence type="predicted"/>
<reference evidence="1" key="1">
    <citation type="submission" date="2023-07" db="EMBL/GenBank/DDBJ databases">
        <title>Degradation of tert-butanol by M. austroafricanum TBA100.</title>
        <authorList>
            <person name="Helbich S."/>
            <person name="Vainshtein Y."/>
        </authorList>
    </citation>
    <scope>NUCLEOTIDE SEQUENCE</scope>
    <source>
        <strain evidence="1">TBA100</strain>
    </source>
</reference>
<gene>
    <name evidence="1" type="ORF">QYF68_02660</name>
</gene>
<sequence>MTLIEVEPQPRVDTLVRLPGGGEARRTDYAGVVWFDGKPEVAGMLLRRAANAPKGIRTPNVEASFYLPDSLPYSGAALAGAGLSVSVALCGSGEVGAVTRAAATFAADPSGEPTWIQLYLQGHLGWPAGVSYRVVALTPPEAVLRR</sequence>
<dbReference type="RefSeq" id="WP_036368162.1">
    <property type="nucleotide sequence ID" value="NZ_CP070380.1"/>
</dbReference>